<evidence type="ECO:0000313" key="1">
    <source>
        <dbReference type="EMBL" id="DBA28528.1"/>
    </source>
</evidence>
<accession>A0AAV3AN23</accession>
<gene>
    <name evidence="1" type="ORF">GDO54_008872</name>
</gene>
<name>A0AAV3AN23_PYXAD</name>
<reference evidence="1" key="1">
    <citation type="thesis" date="2020" institute="ProQuest LLC" country="789 East Eisenhower Parkway, Ann Arbor, MI, USA">
        <title>Comparative Genomics and Chromosome Evolution.</title>
        <authorList>
            <person name="Mudd A.B."/>
        </authorList>
    </citation>
    <scope>NUCLEOTIDE SEQUENCE</scope>
    <source>
        <strain evidence="1">1538</strain>
        <tissue evidence="1">Blood</tissue>
    </source>
</reference>
<keyword evidence="2" id="KW-1185">Reference proteome</keyword>
<organism evidence="1 2">
    <name type="scientific">Pyxicephalus adspersus</name>
    <name type="common">African bullfrog</name>
    <dbReference type="NCBI Taxonomy" id="30357"/>
    <lineage>
        <taxon>Eukaryota</taxon>
        <taxon>Metazoa</taxon>
        <taxon>Chordata</taxon>
        <taxon>Craniata</taxon>
        <taxon>Vertebrata</taxon>
        <taxon>Euteleostomi</taxon>
        <taxon>Amphibia</taxon>
        <taxon>Batrachia</taxon>
        <taxon>Anura</taxon>
        <taxon>Neobatrachia</taxon>
        <taxon>Ranoidea</taxon>
        <taxon>Pyxicephalidae</taxon>
        <taxon>Pyxicephalinae</taxon>
        <taxon>Pyxicephalus</taxon>
    </lineage>
</organism>
<proteinExistence type="predicted"/>
<evidence type="ECO:0000313" key="2">
    <source>
        <dbReference type="Proteomes" id="UP001181693"/>
    </source>
</evidence>
<protein>
    <submittedName>
        <fullName evidence="1">Uncharacterized protein</fullName>
    </submittedName>
</protein>
<comment type="caution">
    <text evidence="1">The sequence shown here is derived from an EMBL/GenBank/DDBJ whole genome shotgun (WGS) entry which is preliminary data.</text>
</comment>
<dbReference type="AlphaFoldDB" id="A0AAV3AN23"/>
<sequence length="89" mass="9951">MTIYTVGSDENICTFSFESEKIPSLCWVVKTPSEVIWCPCFFIFLVSSNIVVKAFCCLSMTAQCITISFITMVTKYLINVNVTVNALCV</sequence>
<dbReference type="EMBL" id="DYDO01000003">
    <property type="protein sequence ID" value="DBA28528.1"/>
    <property type="molecule type" value="Genomic_DNA"/>
</dbReference>
<dbReference type="Proteomes" id="UP001181693">
    <property type="component" value="Unassembled WGS sequence"/>
</dbReference>